<evidence type="ECO:0000256" key="1">
    <source>
        <dbReference type="ARBA" id="ARBA00004272"/>
    </source>
</evidence>
<dbReference type="InterPro" id="IPR003915">
    <property type="entry name" value="PKD_2"/>
</dbReference>
<name>A0A8S3JJK3_9BILA</name>
<evidence type="ECO:0000259" key="8">
    <source>
        <dbReference type="Pfam" id="PF08016"/>
    </source>
</evidence>
<keyword evidence="5 7" id="KW-0472">Membrane</keyword>
<dbReference type="GO" id="GO:0005262">
    <property type="term" value="F:calcium channel activity"/>
    <property type="evidence" value="ECO:0007669"/>
    <property type="project" value="TreeGrafter"/>
</dbReference>
<proteinExistence type="inferred from homology"/>
<dbReference type="Gene3D" id="1.20.120.350">
    <property type="entry name" value="Voltage-gated potassium channels. Chain C"/>
    <property type="match status" value="1"/>
</dbReference>
<reference evidence="9" key="1">
    <citation type="submission" date="2021-02" db="EMBL/GenBank/DDBJ databases">
        <authorList>
            <person name="Nowell W R."/>
        </authorList>
    </citation>
    <scope>NUCLEOTIDE SEQUENCE</scope>
</reference>
<sequence length="105" mass="12791">MDYFVLACEILFIIFTVYYTVEETLEIMRFKLHYFKTIWNILDIVIISISYICIAFNIYRQVEVGRLLDELLRDQNTFADFEFLTYWQTQFNNIIAFAIFLAWIK</sequence>
<dbReference type="Pfam" id="PF08016">
    <property type="entry name" value="PKD_channel"/>
    <property type="match status" value="1"/>
</dbReference>
<evidence type="ECO:0000256" key="3">
    <source>
        <dbReference type="ARBA" id="ARBA00022692"/>
    </source>
</evidence>
<dbReference type="PANTHER" id="PTHR10877">
    <property type="entry name" value="POLYCYSTIN FAMILY MEMBER"/>
    <property type="match status" value="1"/>
</dbReference>
<comment type="similarity">
    <text evidence="2">Belongs to the polycystin family.</text>
</comment>
<evidence type="ECO:0000313" key="9">
    <source>
        <dbReference type="EMBL" id="CAF5219771.1"/>
    </source>
</evidence>
<keyword evidence="4 7" id="KW-1133">Transmembrane helix</keyword>
<dbReference type="Proteomes" id="UP000676336">
    <property type="component" value="Unassembled WGS sequence"/>
</dbReference>
<evidence type="ECO:0000256" key="7">
    <source>
        <dbReference type="SAM" id="Phobius"/>
    </source>
</evidence>
<dbReference type="InterPro" id="IPR013122">
    <property type="entry name" value="PKD1_2_channel"/>
</dbReference>
<evidence type="ECO:0000313" key="10">
    <source>
        <dbReference type="Proteomes" id="UP000676336"/>
    </source>
</evidence>
<organism evidence="9 10">
    <name type="scientific">Rotaria magnacalcarata</name>
    <dbReference type="NCBI Taxonomy" id="392030"/>
    <lineage>
        <taxon>Eukaryota</taxon>
        <taxon>Metazoa</taxon>
        <taxon>Spiralia</taxon>
        <taxon>Gnathifera</taxon>
        <taxon>Rotifera</taxon>
        <taxon>Eurotatoria</taxon>
        <taxon>Bdelloidea</taxon>
        <taxon>Philodinida</taxon>
        <taxon>Philodinidae</taxon>
        <taxon>Rotaria</taxon>
    </lineage>
</organism>
<feature type="domain" description="Polycystin cation channel PKD1/PKD2" evidence="8">
    <location>
        <begin position="1"/>
        <end position="105"/>
    </location>
</feature>
<dbReference type="GO" id="GO:0060170">
    <property type="term" value="C:ciliary membrane"/>
    <property type="evidence" value="ECO:0007669"/>
    <property type="project" value="UniProtKB-SubCell"/>
</dbReference>
<comment type="subcellular location">
    <subcellularLocation>
        <location evidence="1">Cell projection</location>
        <location evidence="1">Cilium membrane</location>
        <topology evidence="1">Multi-pass membrane protein</topology>
    </subcellularLocation>
</comment>
<protein>
    <recommendedName>
        <fullName evidence="8">Polycystin cation channel PKD1/PKD2 domain-containing protein</fullName>
    </recommendedName>
</protein>
<evidence type="ECO:0000256" key="4">
    <source>
        <dbReference type="ARBA" id="ARBA00022989"/>
    </source>
</evidence>
<dbReference type="InterPro" id="IPR051223">
    <property type="entry name" value="Polycystin"/>
</dbReference>
<dbReference type="EMBL" id="CAJOBI010348788">
    <property type="protein sequence ID" value="CAF5219771.1"/>
    <property type="molecule type" value="Genomic_DNA"/>
</dbReference>
<comment type="caution">
    <text evidence="9">The sequence shown here is derived from an EMBL/GenBank/DDBJ whole genome shotgun (WGS) entry which is preliminary data.</text>
</comment>
<keyword evidence="6" id="KW-0966">Cell projection</keyword>
<accession>A0A8S3JJK3</accession>
<evidence type="ECO:0000256" key="6">
    <source>
        <dbReference type="ARBA" id="ARBA00023273"/>
    </source>
</evidence>
<dbReference type="GO" id="GO:0050982">
    <property type="term" value="P:detection of mechanical stimulus"/>
    <property type="evidence" value="ECO:0007669"/>
    <property type="project" value="TreeGrafter"/>
</dbReference>
<keyword evidence="3 7" id="KW-0812">Transmembrane</keyword>
<dbReference type="AlphaFoldDB" id="A0A8S3JJK3"/>
<feature type="non-terminal residue" evidence="9">
    <location>
        <position position="1"/>
    </location>
</feature>
<dbReference type="PRINTS" id="PR01433">
    <property type="entry name" value="POLYCYSTIN2"/>
</dbReference>
<dbReference type="PANTHER" id="PTHR10877:SF183">
    <property type="entry name" value="AT14535P-RELATED"/>
    <property type="match status" value="1"/>
</dbReference>
<evidence type="ECO:0000256" key="2">
    <source>
        <dbReference type="ARBA" id="ARBA00007200"/>
    </source>
</evidence>
<gene>
    <name evidence="9" type="ORF">SMN809_LOCUS81577</name>
</gene>
<dbReference type="GO" id="GO:0005509">
    <property type="term" value="F:calcium ion binding"/>
    <property type="evidence" value="ECO:0007669"/>
    <property type="project" value="InterPro"/>
</dbReference>
<evidence type="ECO:0000256" key="5">
    <source>
        <dbReference type="ARBA" id="ARBA00023136"/>
    </source>
</evidence>
<feature type="transmembrane region" description="Helical" evidence="7">
    <location>
        <begin position="38"/>
        <end position="59"/>
    </location>
</feature>
<dbReference type="InterPro" id="IPR027359">
    <property type="entry name" value="Volt_channel_dom_sf"/>
</dbReference>